<dbReference type="Pfam" id="PF13671">
    <property type="entry name" value="AAA_33"/>
    <property type="match status" value="1"/>
</dbReference>
<dbReference type="Proteomes" id="UP000269289">
    <property type="component" value="Unassembled WGS sequence"/>
</dbReference>
<dbReference type="OrthoDB" id="2639622at2"/>
<dbReference type="SUPFAM" id="SSF52540">
    <property type="entry name" value="P-loop containing nucleoside triphosphate hydrolases"/>
    <property type="match status" value="1"/>
</dbReference>
<name>A0A3M2JGB8_9CELL</name>
<dbReference type="GO" id="GO:0005524">
    <property type="term" value="F:ATP binding"/>
    <property type="evidence" value="ECO:0007669"/>
    <property type="project" value="UniProtKB-KW"/>
</dbReference>
<dbReference type="InterPro" id="IPR027417">
    <property type="entry name" value="P-loop_NTPase"/>
</dbReference>
<accession>A0A3M2JGB8</accession>
<keyword evidence="2" id="KW-1185">Reference proteome</keyword>
<proteinExistence type="predicted"/>
<organism evidence="1 2">
    <name type="scientific">Cellulomonas triticagri</name>
    <dbReference type="NCBI Taxonomy" id="2483352"/>
    <lineage>
        <taxon>Bacteria</taxon>
        <taxon>Bacillati</taxon>
        <taxon>Actinomycetota</taxon>
        <taxon>Actinomycetes</taxon>
        <taxon>Micrococcales</taxon>
        <taxon>Cellulomonadaceae</taxon>
        <taxon>Cellulomonas</taxon>
    </lineage>
</organism>
<dbReference type="Gene3D" id="3.40.50.300">
    <property type="entry name" value="P-loop containing nucleotide triphosphate hydrolases"/>
    <property type="match status" value="1"/>
</dbReference>
<keyword evidence="1" id="KW-0067">ATP-binding</keyword>
<protein>
    <submittedName>
        <fullName evidence="1">ATP-binding protein</fullName>
    </submittedName>
</protein>
<evidence type="ECO:0000313" key="2">
    <source>
        <dbReference type="Proteomes" id="UP000269289"/>
    </source>
</evidence>
<reference evidence="1 2" key="1">
    <citation type="submission" date="2018-10" db="EMBL/GenBank/DDBJ databases">
        <title>Isolation, diversity and antifungal activity of actinobacteria from wheat.</title>
        <authorList>
            <person name="Han C."/>
        </authorList>
    </citation>
    <scope>NUCLEOTIDE SEQUENCE [LARGE SCALE GENOMIC DNA]</scope>
    <source>
        <strain evidence="1 2">NEAU-YY56</strain>
    </source>
</reference>
<evidence type="ECO:0000313" key="1">
    <source>
        <dbReference type="EMBL" id="RMI13057.1"/>
    </source>
</evidence>
<dbReference type="EMBL" id="RFFI01000023">
    <property type="protein sequence ID" value="RMI13057.1"/>
    <property type="molecule type" value="Genomic_DNA"/>
</dbReference>
<dbReference type="AlphaFoldDB" id="A0A3M2JGB8"/>
<gene>
    <name evidence="1" type="ORF">EBM89_06010</name>
</gene>
<keyword evidence="1" id="KW-0547">Nucleotide-binding</keyword>
<comment type="caution">
    <text evidence="1">The sequence shown here is derived from an EMBL/GenBank/DDBJ whole genome shotgun (WGS) entry which is preliminary data.</text>
</comment>
<sequence>MCGAAGSGKSTYAHRLGEAGYTVLSFDIEAWRRGFRTHPVPVEGRREVHETLQRRLLEAVDDGRPVVVDTSFWSRASRDEYRELLASRGVVPVVHYMATPRHAILESLARRRTAGPDDIAVPVEQALSYMDGLQVPTAEEGPLRVIGEA</sequence>